<dbReference type="Gene3D" id="3.20.20.70">
    <property type="entry name" value="Aldolase class I"/>
    <property type="match status" value="1"/>
</dbReference>
<dbReference type="InterPro" id="IPR027277">
    <property type="entry name" value="NadC/ModD"/>
</dbReference>
<keyword evidence="7" id="KW-0328">Glycosyltransferase</keyword>
<dbReference type="InterPro" id="IPR006843">
    <property type="entry name" value="PAP/fibrillin_dom"/>
</dbReference>
<dbReference type="PANTHER" id="PTHR32179:SF3">
    <property type="entry name" value="NICOTINATE-NUCLEOTIDE PYROPHOSPHORYLASE [CARBOXYLATING]"/>
    <property type="match status" value="1"/>
</dbReference>
<dbReference type="EC" id="2.4.2.19" evidence="4"/>
<evidence type="ECO:0000313" key="13">
    <source>
        <dbReference type="EMBL" id="KAF9587658.1"/>
    </source>
</evidence>
<evidence type="ECO:0000256" key="4">
    <source>
        <dbReference type="ARBA" id="ARBA00011944"/>
    </source>
</evidence>
<dbReference type="OrthoDB" id="348976at2759"/>
<evidence type="ECO:0000256" key="6">
    <source>
        <dbReference type="ARBA" id="ARBA00022642"/>
    </source>
</evidence>
<keyword evidence="8" id="KW-0808">Transferase</keyword>
<keyword evidence="9" id="KW-0809">Transit peptide</keyword>
<evidence type="ECO:0000256" key="9">
    <source>
        <dbReference type="ARBA" id="ARBA00022946"/>
    </source>
</evidence>
<accession>A0A835GXB2</accession>
<evidence type="ECO:0000259" key="10">
    <source>
        <dbReference type="Pfam" id="PF01729"/>
    </source>
</evidence>
<dbReference type="GO" id="GO:0009536">
    <property type="term" value="C:plastid"/>
    <property type="evidence" value="ECO:0007669"/>
    <property type="project" value="UniProtKB-SubCell"/>
</dbReference>
<dbReference type="CDD" id="cd01572">
    <property type="entry name" value="QPRTase"/>
    <property type="match status" value="1"/>
</dbReference>
<dbReference type="EMBL" id="JADFTS010000009">
    <property type="protein sequence ID" value="KAF9587658.1"/>
    <property type="molecule type" value="Genomic_DNA"/>
</dbReference>
<dbReference type="Pfam" id="PF04755">
    <property type="entry name" value="PAP_fibrillin"/>
    <property type="match status" value="1"/>
</dbReference>
<feature type="domain" description="Quinolinate phosphoribosyl transferase C-terminal" evidence="10">
    <location>
        <begin position="190"/>
        <end position="365"/>
    </location>
</feature>
<proteinExistence type="inferred from homology"/>
<dbReference type="FunFam" id="3.20.20.70:FF:000149">
    <property type="entry name" value="Nicotinate-nucleotide pyrophosphorylase [carboxylating]"/>
    <property type="match status" value="1"/>
</dbReference>
<evidence type="ECO:0000259" key="11">
    <source>
        <dbReference type="Pfam" id="PF02749"/>
    </source>
</evidence>
<keyword evidence="14" id="KW-1185">Reference proteome</keyword>
<dbReference type="InterPro" id="IPR036068">
    <property type="entry name" value="Nicotinate_pribotase-like_C"/>
</dbReference>
<name>A0A835GXB2_9MAGN</name>
<sequence>MFGVAASAANLSLVLFSNNHPYPLVLHCSGRQPHSTSQFFKAASVAINNHSSQAAASASSHSDTSSHINISMEPPITPPYHPTYDLNAVIKLALSEDAGDRGDVTCLATVPIDMKVEAHFFAKEDGIIAGISLAEMIFNEVDPSLEVEWFKKDGDSVSKGTQFGKVSGKAHKIVVAERVVLNFMQRMSGIATLTKAMADAAHPACILETRKTAPGLRLVDKWAVLIGGGRNHRMGLFDMVMIKDNHISIAGGVTDAIKSVDQFLEQNQIETRTLEEVKEVLDYASQRQTSLTRIMLDNMVVPLENGDVDISMLKEAVELINGRFETEASGNVTLETVHKIGQSGVTYISSGALTHSVKALDISLKIDMALALKRLHQYKFSVTVSIKLMGKKMYQVSKEEVALLPQQLQDVESAVQALEAQQGVSDPTSSNLIEGRWKLIFTTRPGTASPIQRTFVGVDVFNVFQEVYLRTEDPRVSNIVQFSDAVGELKVEAAASINSGTRILFRFDRAAFSLKFLPFKVPYPVPFRLLGDEAKGWLDTTYLSQSGNIRISRGNKGTTFVLQKKTEPRQRLLSAISTGAGVTEAIDELIALNQFVDQGESEIPAGEWQLIWSSQMETDSWIENAANGLMGKQIVRGNGQIKFLIDILLGFKFSMDGTFVKIGSKTYDVTMDDAAILVGSFGLPMEIKSKFNLDLLYTDEKIRITRGYNRILFVHLHVDGSKRN</sequence>
<evidence type="ECO:0000256" key="8">
    <source>
        <dbReference type="ARBA" id="ARBA00022679"/>
    </source>
</evidence>
<dbReference type="InterPro" id="IPR002638">
    <property type="entry name" value="Quinolinate_PRibosylTrfase_C"/>
</dbReference>
<organism evidence="13 14">
    <name type="scientific">Coptis chinensis</name>
    <dbReference type="NCBI Taxonomy" id="261450"/>
    <lineage>
        <taxon>Eukaryota</taxon>
        <taxon>Viridiplantae</taxon>
        <taxon>Streptophyta</taxon>
        <taxon>Embryophyta</taxon>
        <taxon>Tracheophyta</taxon>
        <taxon>Spermatophyta</taxon>
        <taxon>Magnoliopsida</taxon>
        <taxon>Ranunculales</taxon>
        <taxon>Ranunculaceae</taxon>
        <taxon>Coptidoideae</taxon>
        <taxon>Coptis</taxon>
    </lineage>
</organism>
<dbReference type="GO" id="GO:0009435">
    <property type="term" value="P:NAD+ biosynthetic process"/>
    <property type="evidence" value="ECO:0007669"/>
    <property type="project" value="UniProtKB-UniPathway"/>
</dbReference>
<dbReference type="SUPFAM" id="SSF51690">
    <property type="entry name" value="Nicotinate/Quinolinate PRTase C-terminal domain-like"/>
    <property type="match status" value="1"/>
</dbReference>
<dbReference type="Pfam" id="PF01729">
    <property type="entry name" value="QRPTase_C"/>
    <property type="match status" value="1"/>
</dbReference>
<evidence type="ECO:0000256" key="2">
    <source>
        <dbReference type="ARBA" id="ARBA00004893"/>
    </source>
</evidence>
<evidence type="ECO:0000256" key="5">
    <source>
        <dbReference type="ARBA" id="ARBA00022640"/>
    </source>
</evidence>
<keyword evidence="6" id="KW-0662">Pyridine nucleotide biosynthesis</keyword>
<dbReference type="GO" id="GO:0034213">
    <property type="term" value="P:quinolinate catabolic process"/>
    <property type="evidence" value="ECO:0007669"/>
    <property type="project" value="TreeGrafter"/>
</dbReference>
<dbReference type="NCBIfam" id="TIGR00078">
    <property type="entry name" value="nadC"/>
    <property type="match status" value="1"/>
</dbReference>
<evidence type="ECO:0000313" key="14">
    <source>
        <dbReference type="Proteomes" id="UP000631114"/>
    </source>
</evidence>
<dbReference type="Gene3D" id="3.90.1170.20">
    <property type="entry name" value="Quinolinate phosphoribosyl transferase, N-terminal domain"/>
    <property type="match status" value="1"/>
</dbReference>
<dbReference type="InterPro" id="IPR004393">
    <property type="entry name" value="NadC"/>
</dbReference>
<comment type="subcellular location">
    <subcellularLocation>
        <location evidence="1">Plastid</location>
    </subcellularLocation>
</comment>
<evidence type="ECO:0000259" key="12">
    <source>
        <dbReference type="Pfam" id="PF04755"/>
    </source>
</evidence>
<dbReference type="AlphaFoldDB" id="A0A835GXB2"/>
<reference evidence="13 14" key="1">
    <citation type="submission" date="2020-10" db="EMBL/GenBank/DDBJ databases">
        <title>The Coptis chinensis genome and diversification of protoberbering-type alkaloids.</title>
        <authorList>
            <person name="Wang B."/>
            <person name="Shu S."/>
            <person name="Song C."/>
            <person name="Liu Y."/>
        </authorList>
    </citation>
    <scope>NUCLEOTIDE SEQUENCE [LARGE SCALE GENOMIC DNA]</scope>
    <source>
        <strain evidence="13">HL-2020</strain>
        <tissue evidence="13">Leaf</tissue>
    </source>
</reference>
<protein>
    <recommendedName>
        <fullName evidence="4">nicotinate-nucleotide diphosphorylase (carboxylating)</fullName>
        <ecNumber evidence="4">2.4.2.19</ecNumber>
    </recommendedName>
</protein>
<gene>
    <name evidence="13" type="ORF">IFM89_004490</name>
</gene>
<dbReference type="UniPathway" id="UPA00253">
    <property type="reaction ID" value="UER00331"/>
</dbReference>
<feature type="domain" description="Quinolinate phosphoribosyl transferase N-terminal" evidence="11">
    <location>
        <begin position="103"/>
        <end position="188"/>
    </location>
</feature>
<dbReference type="InterPro" id="IPR013785">
    <property type="entry name" value="Aldolase_TIM"/>
</dbReference>
<evidence type="ECO:0000256" key="7">
    <source>
        <dbReference type="ARBA" id="ARBA00022676"/>
    </source>
</evidence>
<dbReference type="InterPro" id="IPR037128">
    <property type="entry name" value="Quinolinate_PRibosylTase_N_sf"/>
</dbReference>
<dbReference type="FunFam" id="3.90.1170.20:FF:000001">
    <property type="entry name" value="Nicotinate-nucleotide diphosphorylase (Carboxylating)"/>
    <property type="match status" value="1"/>
</dbReference>
<dbReference type="GO" id="GO:0004514">
    <property type="term" value="F:nicotinate-nucleotide diphosphorylase (carboxylating) activity"/>
    <property type="evidence" value="ECO:0007669"/>
    <property type="project" value="UniProtKB-EC"/>
</dbReference>
<comment type="similarity">
    <text evidence="3">Belongs to the NadC/ModD family.</text>
</comment>
<evidence type="ECO:0000256" key="1">
    <source>
        <dbReference type="ARBA" id="ARBA00004474"/>
    </source>
</evidence>
<dbReference type="InterPro" id="IPR022412">
    <property type="entry name" value="Quinolinate_PRibosylTrfase_N"/>
</dbReference>
<evidence type="ECO:0000256" key="3">
    <source>
        <dbReference type="ARBA" id="ARBA00009400"/>
    </source>
</evidence>
<feature type="domain" description="Plastid lipid-associated protein/fibrillin conserved" evidence="12">
    <location>
        <begin position="405"/>
        <end position="562"/>
    </location>
</feature>
<dbReference type="Pfam" id="PF02749">
    <property type="entry name" value="QRPTase_N"/>
    <property type="match status" value="1"/>
</dbReference>
<comment type="caution">
    <text evidence="13">The sequence shown here is derived from an EMBL/GenBank/DDBJ whole genome shotgun (WGS) entry which is preliminary data.</text>
</comment>
<dbReference type="Proteomes" id="UP000631114">
    <property type="component" value="Unassembled WGS sequence"/>
</dbReference>
<keyword evidence="5" id="KW-0934">Plastid</keyword>
<comment type="pathway">
    <text evidence="2">Cofactor biosynthesis; NAD(+) biosynthesis; nicotinate D-ribonucleotide from quinolinate: step 1/1.</text>
</comment>
<dbReference type="PANTHER" id="PTHR32179">
    <property type="entry name" value="NICOTINATE-NUCLEOTIDE PYROPHOSPHORYLASE [CARBOXYLATING]"/>
    <property type="match status" value="1"/>
</dbReference>
<dbReference type="SUPFAM" id="SSF54675">
    <property type="entry name" value="Nicotinate/Quinolinate PRTase N-terminal domain-like"/>
    <property type="match status" value="1"/>
</dbReference>